<dbReference type="InterPro" id="IPR040256">
    <property type="entry name" value="At4g02000-like"/>
</dbReference>
<name>A0A7J9D645_GOSGO</name>
<organism evidence="2 3">
    <name type="scientific">Gossypium gossypioides</name>
    <name type="common">Mexican cotton</name>
    <name type="synonym">Selera gossypioides</name>
    <dbReference type="NCBI Taxonomy" id="34282"/>
    <lineage>
        <taxon>Eukaryota</taxon>
        <taxon>Viridiplantae</taxon>
        <taxon>Streptophyta</taxon>
        <taxon>Embryophyta</taxon>
        <taxon>Tracheophyta</taxon>
        <taxon>Spermatophyta</taxon>
        <taxon>Magnoliopsida</taxon>
        <taxon>eudicotyledons</taxon>
        <taxon>Gunneridae</taxon>
        <taxon>Pentapetalae</taxon>
        <taxon>rosids</taxon>
        <taxon>malvids</taxon>
        <taxon>Malvales</taxon>
        <taxon>Malvaceae</taxon>
        <taxon>Malvoideae</taxon>
        <taxon>Gossypium</taxon>
    </lineage>
</organism>
<dbReference type="PANTHER" id="PTHR31286:SF99">
    <property type="entry name" value="DUF4283 DOMAIN-CONTAINING PROTEIN"/>
    <property type="match status" value="1"/>
</dbReference>
<comment type="caution">
    <text evidence="2">The sequence shown here is derived from an EMBL/GenBank/DDBJ whole genome shotgun (WGS) entry which is preliminary data.</text>
</comment>
<proteinExistence type="predicted"/>
<reference evidence="2 3" key="1">
    <citation type="journal article" date="2019" name="Genome Biol. Evol.">
        <title>Insights into the evolution of the New World diploid cottons (Gossypium, subgenus Houzingenia) based on genome sequencing.</title>
        <authorList>
            <person name="Grover C.E."/>
            <person name="Arick M.A. 2nd"/>
            <person name="Thrash A."/>
            <person name="Conover J.L."/>
            <person name="Sanders W.S."/>
            <person name="Peterson D.G."/>
            <person name="Frelichowski J.E."/>
            <person name="Scheffler J.A."/>
            <person name="Scheffler B.E."/>
            <person name="Wendel J.F."/>
        </authorList>
    </citation>
    <scope>NUCLEOTIDE SEQUENCE [LARGE SCALE GENOMIC DNA]</scope>
    <source>
        <strain evidence="2">5</strain>
        <tissue evidence="2">Leaf</tissue>
    </source>
</reference>
<keyword evidence="3" id="KW-1185">Reference proteome</keyword>
<protein>
    <recommendedName>
        <fullName evidence="4">CCHC-type domain-containing protein</fullName>
    </recommendedName>
</protein>
<feature type="region of interest" description="Disordered" evidence="1">
    <location>
        <begin position="30"/>
        <end position="49"/>
    </location>
</feature>
<sequence>MSETLPTVKFMVGANFLGSNSGVSRAIKKVRTRPTLSPESKDLTVDGNGQKIQRSELPNASYKSMLIGASSDPAHIMSLIQLMDLENDFFFVRFHNKDDYNKTSAQLAVYVDLRKPLVSNVRINRRLQRIEYESLSDECFRCGHYGHRVDLCMEVKTLSPDEETVMRPQRGKVVSLGQLGRRISEVVMVVLDLQLFKKMRARFYNARFVQMFSSNPCVALLLMAHQGGRPRDDLLKVLLAKGNGMLCMGMKRDEKIVEIGM</sequence>
<dbReference type="Proteomes" id="UP000593579">
    <property type="component" value="Unassembled WGS sequence"/>
</dbReference>
<accession>A0A7J9D645</accession>
<evidence type="ECO:0000313" key="3">
    <source>
        <dbReference type="Proteomes" id="UP000593579"/>
    </source>
</evidence>
<evidence type="ECO:0000313" key="2">
    <source>
        <dbReference type="EMBL" id="MBA0756199.1"/>
    </source>
</evidence>
<dbReference type="EMBL" id="JABEZY010273706">
    <property type="protein sequence ID" value="MBA0756199.1"/>
    <property type="molecule type" value="Genomic_DNA"/>
</dbReference>
<dbReference type="PANTHER" id="PTHR31286">
    <property type="entry name" value="GLYCINE-RICH CELL WALL STRUCTURAL PROTEIN 1.8-LIKE"/>
    <property type="match status" value="1"/>
</dbReference>
<gene>
    <name evidence="2" type="ORF">Gogos_021867</name>
</gene>
<evidence type="ECO:0008006" key="4">
    <source>
        <dbReference type="Google" id="ProtNLM"/>
    </source>
</evidence>
<dbReference type="OrthoDB" id="994333at2759"/>
<dbReference type="AlphaFoldDB" id="A0A7J9D645"/>
<evidence type="ECO:0000256" key="1">
    <source>
        <dbReference type="SAM" id="MobiDB-lite"/>
    </source>
</evidence>